<dbReference type="OrthoDB" id="5102063at2759"/>
<dbReference type="GO" id="GO:0005737">
    <property type="term" value="C:cytoplasm"/>
    <property type="evidence" value="ECO:0007669"/>
    <property type="project" value="InterPro"/>
</dbReference>
<evidence type="ECO:0000313" key="2">
    <source>
        <dbReference type="EMBL" id="KJZ72134.1"/>
    </source>
</evidence>
<dbReference type="InterPro" id="IPR013530">
    <property type="entry name" value="PAD_C"/>
</dbReference>
<dbReference type="Gene3D" id="3.75.10.10">
    <property type="entry name" value="L-arginine/glycine Amidinotransferase, Chain A"/>
    <property type="match status" value="1"/>
</dbReference>
<dbReference type="GO" id="GO:0004668">
    <property type="term" value="F:protein-arginine deiminase activity"/>
    <property type="evidence" value="ECO:0007669"/>
    <property type="project" value="InterPro"/>
</dbReference>
<dbReference type="PANTHER" id="PTHR10837:SF8">
    <property type="entry name" value="PROTEIN-ARGININE DEIMINASE"/>
    <property type="match status" value="1"/>
</dbReference>
<dbReference type="GO" id="GO:0005509">
    <property type="term" value="F:calcium ion binding"/>
    <property type="evidence" value="ECO:0007669"/>
    <property type="project" value="InterPro"/>
</dbReference>
<dbReference type="PANTHER" id="PTHR10837">
    <property type="entry name" value="PEPTIDYLARGININE DEIMINASE"/>
    <property type="match status" value="1"/>
</dbReference>
<dbReference type="Pfam" id="PF03068">
    <property type="entry name" value="PAD"/>
    <property type="match status" value="1"/>
</dbReference>
<sequence>MTSSLDIWAPQALRILLELVYCFARRKYGARVVGKLFDTCDRIPSEQCSISASIVGLKAILEDLVIWRPFRPMCATIKLYWRAGQSWAILVQRSFIPYMLTFLTAQEEQAPILLDTTWLQAGLTDEFFHFGPSKMKRGWVVMGQDPLAGLQLLRNADADGHGHVQILQDTVLVDFQKLAAAEIDKNIAILKIKTGITDDDIIRVPTLYTMQSDPFIL</sequence>
<name>A0A0F8A3N4_9HYPO</name>
<dbReference type="EMBL" id="KQ030552">
    <property type="protein sequence ID" value="KJZ72134.1"/>
    <property type="molecule type" value="Genomic_DNA"/>
</dbReference>
<dbReference type="AlphaFoldDB" id="A0A0F8A3N4"/>
<evidence type="ECO:0000313" key="3">
    <source>
        <dbReference type="Proteomes" id="UP000054481"/>
    </source>
</evidence>
<dbReference type="InterPro" id="IPR004303">
    <property type="entry name" value="PAD"/>
</dbReference>
<reference evidence="2 3" key="1">
    <citation type="journal article" date="2014" name="Genome Biol. Evol.">
        <title>Comparative genomics and transcriptomics analyses reveal divergent lifestyle features of nematode endoparasitic fungus Hirsutella minnesotensis.</title>
        <authorList>
            <person name="Lai Y."/>
            <person name="Liu K."/>
            <person name="Zhang X."/>
            <person name="Zhang X."/>
            <person name="Li K."/>
            <person name="Wang N."/>
            <person name="Shu C."/>
            <person name="Wu Y."/>
            <person name="Wang C."/>
            <person name="Bushley K.E."/>
            <person name="Xiang M."/>
            <person name="Liu X."/>
        </authorList>
    </citation>
    <scope>NUCLEOTIDE SEQUENCE [LARGE SCALE GENOMIC DNA]</scope>
    <source>
        <strain evidence="2 3">3608</strain>
    </source>
</reference>
<accession>A0A0F8A3N4</accession>
<organism evidence="2 3">
    <name type="scientific">Hirsutella minnesotensis 3608</name>
    <dbReference type="NCBI Taxonomy" id="1043627"/>
    <lineage>
        <taxon>Eukaryota</taxon>
        <taxon>Fungi</taxon>
        <taxon>Dikarya</taxon>
        <taxon>Ascomycota</taxon>
        <taxon>Pezizomycotina</taxon>
        <taxon>Sordariomycetes</taxon>
        <taxon>Hypocreomycetidae</taxon>
        <taxon>Hypocreales</taxon>
        <taxon>Ophiocordycipitaceae</taxon>
        <taxon>Hirsutella</taxon>
    </lineage>
</organism>
<keyword evidence="3" id="KW-1185">Reference proteome</keyword>
<dbReference type="Proteomes" id="UP000054481">
    <property type="component" value="Unassembled WGS sequence"/>
</dbReference>
<evidence type="ECO:0000259" key="1">
    <source>
        <dbReference type="Pfam" id="PF03068"/>
    </source>
</evidence>
<gene>
    <name evidence="2" type="ORF">HIM_08507</name>
</gene>
<feature type="domain" description="Protein-arginine deiminase C-terminal" evidence="1">
    <location>
        <begin position="98"/>
        <end position="167"/>
    </location>
</feature>
<proteinExistence type="predicted"/>
<protein>
    <recommendedName>
        <fullName evidence="1">Protein-arginine deiminase C-terminal domain-containing protein</fullName>
    </recommendedName>
</protein>
<dbReference type="SUPFAM" id="SSF55909">
    <property type="entry name" value="Pentein"/>
    <property type="match status" value="1"/>
</dbReference>